<dbReference type="Proteomes" id="UP001142444">
    <property type="component" value="Unassembled WGS sequence"/>
</dbReference>
<accession>A0A9X4JCZ2</accession>
<dbReference type="Gene3D" id="3.40.50.300">
    <property type="entry name" value="P-loop containing nucleotide triphosphate hydrolases"/>
    <property type="match status" value="1"/>
</dbReference>
<proteinExistence type="predicted"/>
<protein>
    <submittedName>
        <fullName evidence="2">Uncharacterized protein</fullName>
    </submittedName>
</protein>
<feature type="region of interest" description="Disordered" evidence="1">
    <location>
        <begin position="311"/>
        <end position="334"/>
    </location>
</feature>
<feature type="compositionally biased region" description="Basic and acidic residues" evidence="1">
    <location>
        <begin position="315"/>
        <end position="334"/>
    </location>
</feature>
<name>A0A9X4JCZ2_ACTEU</name>
<evidence type="ECO:0000256" key="1">
    <source>
        <dbReference type="SAM" id="MobiDB-lite"/>
    </source>
</evidence>
<evidence type="ECO:0000313" key="3">
    <source>
        <dbReference type="Proteomes" id="UP001142444"/>
    </source>
</evidence>
<sequence>MKKIIIIGHSASGYQSVEKIFQAVGMKQALPSKRDGMYPHEIDTILSKVVKTSKISEQPYPIKHNRSKRQVKKLAQRVELVSSHKQESKNALVNPLWDHLALDLMLGNLDQSFWGWANPEALDVLEYWQRVDPNIHFVFVYDSPNSVLLQYTEEQILSLDENQFRLELESWIDYNKKMLNTFEKVRDRAVLISSKQLIEFSENSIKTVYAQIQAPVKLDSNKTSQLSVITEKSALENKQLEYFFIDSMLKKHTDVLAAYEELQTYSDLPYLAKIDINKNAVLNIWKEIVKDKMLQQSKLKDSEALIQQYQNEAQSQRKENEKLAQKHKNERDAKQKIETENNSILSQLHLTQEMLEKEVVAKRNVEKKSADYQQKLSSIEKEKADLQSKLKDFSNIQSELKQVESENNSILSQLHLTQEMLEKEVVAKRNVEKKSTDYQQKLSSIEKEKADLQSKLKDFSNMQSELKQVESENQTLLLQLHRTQEELEKQHNALMALKNPVYFGAAERFKNELPYRLGKKMIEASRSFKGWLTMPWLLKIEAKKVKEEQKNLKLPNLEEYKDFSDIEKVKKHLSYRLGKILVDNIKSPKRSIFLPIKLVREIIVFKKQD</sequence>
<dbReference type="RefSeq" id="WP_275218311.1">
    <property type="nucleotide sequence ID" value="NZ_JAPHVQ010000010.1"/>
</dbReference>
<keyword evidence="3" id="KW-1185">Reference proteome</keyword>
<dbReference type="InterPro" id="IPR027417">
    <property type="entry name" value="P-loop_NTPase"/>
</dbReference>
<dbReference type="EMBL" id="JAPHVQ010000010">
    <property type="protein sequence ID" value="MDE8035441.1"/>
    <property type="molecule type" value="Genomic_DNA"/>
</dbReference>
<reference evidence="2" key="2">
    <citation type="journal article" date="2023" name="Pathogens">
        <title>Pathological Features and Genomic Characterization of an Actinobacillus equuli subsp. equuli Bearing Unique Virulence-Associated Genes from an Adult Horse with Pleuropneumonia.</title>
        <authorList>
            <person name="Kamali M."/>
            <person name="Carossino M."/>
            <person name="Del Piero F."/>
            <person name="Peak L."/>
            <person name="Mitchell M.S."/>
            <person name="Willette J."/>
            <person name="Baker R."/>
            <person name="Li F."/>
            <person name="Kenez A."/>
            <person name="Balasuriya U.B.R."/>
            <person name="Go Y.Y."/>
        </authorList>
    </citation>
    <scope>NUCLEOTIDE SEQUENCE</scope>
    <source>
        <strain evidence="2">4524</strain>
    </source>
</reference>
<organism evidence="2 3">
    <name type="scientific">Actinobacillus equuli subsp. equuli</name>
    <dbReference type="NCBI Taxonomy" id="202947"/>
    <lineage>
        <taxon>Bacteria</taxon>
        <taxon>Pseudomonadati</taxon>
        <taxon>Pseudomonadota</taxon>
        <taxon>Gammaproteobacteria</taxon>
        <taxon>Pasteurellales</taxon>
        <taxon>Pasteurellaceae</taxon>
        <taxon>Actinobacillus</taxon>
    </lineage>
</organism>
<evidence type="ECO:0000313" key="2">
    <source>
        <dbReference type="EMBL" id="MDE8035441.1"/>
    </source>
</evidence>
<reference evidence="2" key="1">
    <citation type="submission" date="2022-11" db="EMBL/GenBank/DDBJ databases">
        <authorList>
            <person name="Kamali M."/>
            <person name="Peak L."/>
            <person name="Go Y.Y."/>
            <person name="Balasuriya U.B.R."/>
            <person name="Carossino M."/>
        </authorList>
    </citation>
    <scope>NUCLEOTIDE SEQUENCE</scope>
    <source>
        <strain evidence="2">4524</strain>
    </source>
</reference>
<dbReference type="AlphaFoldDB" id="A0A9X4JCZ2"/>
<gene>
    <name evidence="2" type="ORF">OQ257_09740</name>
</gene>
<comment type="caution">
    <text evidence="2">The sequence shown here is derived from an EMBL/GenBank/DDBJ whole genome shotgun (WGS) entry which is preliminary data.</text>
</comment>